<feature type="transmembrane region" description="Helical" evidence="1">
    <location>
        <begin position="12"/>
        <end position="36"/>
    </location>
</feature>
<keyword evidence="1" id="KW-0812">Transmembrane</keyword>
<evidence type="ECO:0000313" key="3">
    <source>
        <dbReference type="Proteomes" id="UP001247307"/>
    </source>
</evidence>
<evidence type="ECO:0000256" key="1">
    <source>
        <dbReference type="SAM" id="Phobius"/>
    </source>
</evidence>
<evidence type="ECO:0000313" key="2">
    <source>
        <dbReference type="EMBL" id="MDR6892023.1"/>
    </source>
</evidence>
<evidence type="ECO:0008006" key="4">
    <source>
        <dbReference type="Google" id="ProtNLM"/>
    </source>
</evidence>
<dbReference type="RefSeq" id="WP_309850456.1">
    <property type="nucleotide sequence ID" value="NZ_BAAAIU010000001.1"/>
</dbReference>
<reference evidence="2" key="1">
    <citation type="submission" date="2023-07" db="EMBL/GenBank/DDBJ databases">
        <title>Sequencing the genomes of 1000 actinobacteria strains.</title>
        <authorList>
            <person name="Klenk H.-P."/>
        </authorList>
    </citation>
    <scope>NUCLEOTIDE SEQUENCE</scope>
    <source>
        <strain evidence="2">DSM 13988</strain>
    </source>
</reference>
<comment type="caution">
    <text evidence="2">The sequence shown here is derived from an EMBL/GenBank/DDBJ whole genome shotgun (WGS) entry which is preliminary data.</text>
</comment>
<keyword evidence="1" id="KW-0472">Membrane</keyword>
<organism evidence="2 3">
    <name type="scientific">Falsarthrobacter nasiphocae</name>
    <dbReference type="NCBI Taxonomy" id="189863"/>
    <lineage>
        <taxon>Bacteria</taxon>
        <taxon>Bacillati</taxon>
        <taxon>Actinomycetota</taxon>
        <taxon>Actinomycetes</taxon>
        <taxon>Micrococcales</taxon>
        <taxon>Micrococcaceae</taxon>
        <taxon>Falsarthrobacter</taxon>
    </lineage>
</organism>
<keyword evidence="1" id="KW-1133">Transmembrane helix</keyword>
<name>A0AAE3YDT9_9MICC</name>
<dbReference type="EMBL" id="JAVDUI010000001">
    <property type="protein sequence ID" value="MDR6892023.1"/>
    <property type="molecule type" value="Genomic_DNA"/>
</dbReference>
<dbReference type="Proteomes" id="UP001247307">
    <property type="component" value="Unassembled WGS sequence"/>
</dbReference>
<accession>A0AAE3YDT9</accession>
<proteinExistence type="predicted"/>
<sequence>MSNLGFALDAAWKVLTVGLLLGAGLPALFAVGIRSLAWGTAHETTGDVQTHPAGRVIAYLCFALVAVAIACGILVVVSSGLGKAVDFSHGFPILVDKGH</sequence>
<dbReference type="AlphaFoldDB" id="A0AAE3YDT9"/>
<keyword evidence="3" id="KW-1185">Reference proteome</keyword>
<feature type="transmembrane region" description="Helical" evidence="1">
    <location>
        <begin position="56"/>
        <end position="77"/>
    </location>
</feature>
<gene>
    <name evidence="2" type="ORF">J2S35_000963</name>
</gene>
<protein>
    <recommendedName>
        <fullName evidence="4">Transmembrane protein</fullName>
    </recommendedName>
</protein>